<evidence type="ECO:0000259" key="6">
    <source>
        <dbReference type="PROSITE" id="PS50222"/>
    </source>
</evidence>
<dbReference type="PANTHER" id="PTHR18905">
    <property type="entry name" value="NINEIN"/>
    <property type="match status" value="1"/>
</dbReference>
<protein>
    <submittedName>
        <fullName evidence="8 9">Ninein-like</fullName>
    </submittedName>
</protein>
<dbReference type="PANTHER" id="PTHR18905:SF11">
    <property type="entry name" value="NINEIN"/>
    <property type="match status" value="1"/>
</dbReference>
<evidence type="ECO:0000256" key="4">
    <source>
        <dbReference type="ARBA" id="ARBA00023212"/>
    </source>
</evidence>
<dbReference type="InterPro" id="IPR002048">
    <property type="entry name" value="EF_hand_dom"/>
</dbReference>
<dbReference type="Proteomes" id="UP000694915">
    <property type="component" value="Chromosome 1"/>
</dbReference>
<keyword evidence="2" id="KW-0963">Cytoplasm</keyword>
<keyword evidence="4" id="KW-0206">Cytoskeleton</keyword>
<dbReference type="RefSeq" id="XP_026634784.1">
    <property type="nucleotide sequence ID" value="XM_026778983.1"/>
</dbReference>
<feature type="domain" description="EF-hand" evidence="6">
    <location>
        <begin position="8"/>
        <end position="43"/>
    </location>
</feature>
<keyword evidence="3" id="KW-0597">Phosphoprotein</keyword>
<evidence type="ECO:0000256" key="2">
    <source>
        <dbReference type="ARBA" id="ARBA00022490"/>
    </source>
</evidence>
<name>A0ABM1TYH0_MICOH</name>
<evidence type="ECO:0000256" key="3">
    <source>
        <dbReference type="ARBA" id="ARBA00022553"/>
    </source>
</evidence>
<evidence type="ECO:0000256" key="5">
    <source>
        <dbReference type="SAM" id="MobiDB-lite"/>
    </source>
</evidence>
<comment type="subcellular location">
    <subcellularLocation>
        <location evidence="1">Cytoplasm</location>
        <location evidence="1">Cytoskeleton</location>
        <location evidence="1">Microtubule organizing center</location>
        <location evidence="1">Centrosome</location>
    </subcellularLocation>
</comment>
<dbReference type="SUPFAM" id="SSF47473">
    <property type="entry name" value="EF-hand"/>
    <property type="match status" value="1"/>
</dbReference>
<evidence type="ECO:0000256" key="1">
    <source>
        <dbReference type="ARBA" id="ARBA00004300"/>
    </source>
</evidence>
<dbReference type="InterPro" id="IPR011992">
    <property type="entry name" value="EF-hand-dom_pair"/>
</dbReference>
<keyword evidence="7" id="KW-1185">Reference proteome</keyword>
<accession>A0ABM1TYH0</accession>
<organism evidence="7 8">
    <name type="scientific">Microtus ochrogaster</name>
    <name type="common">Prairie vole</name>
    <dbReference type="NCBI Taxonomy" id="79684"/>
    <lineage>
        <taxon>Eukaryota</taxon>
        <taxon>Metazoa</taxon>
        <taxon>Chordata</taxon>
        <taxon>Craniata</taxon>
        <taxon>Vertebrata</taxon>
        <taxon>Euteleostomi</taxon>
        <taxon>Mammalia</taxon>
        <taxon>Eutheria</taxon>
        <taxon>Euarchontoglires</taxon>
        <taxon>Glires</taxon>
        <taxon>Rodentia</taxon>
        <taxon>Myomorpha</taxon>
        <taxon>Muroidea</taxon>
        <taxon>Cricetidae</taxon>
        <taxon>Arvicolinae</taxon>
        <taxon>Microtus</taxon>
    </lineage>
</organism>
<sequence length="159" mass="18272">MDEVEQDQHEARLKELFDSFDTLGTGSLGQEELTDLCHVLSLEDVAPVLQQTLLQDNLLGRVHFDQFKEALILILSRTLSGEEHFQESDCLEAQPKYVRGGKRYGRRSLPEFQESVEEFAEVTVLEPLDEEAKPSRLPADDCSEDHFHPSQFKRTFYSE</sequence>
<proteinExistence type="predicted"/>
<reference evidence="8 9" key="1">
    <citation type="submission" date="2025-05" db="UniProtKB">
        <authorList>
            <consortium name="RefSeq"/>
        </authorList>
    </citation>
    <scope>IDENTIFICATION</scope>
</reference>
<dbReference type="Gene3D" id="1.10.238.10">
    <property type="entry name" value="EF-hand"/>
    <property type="match status" value="1"/>
</dbReference>
<dbReference type="RefSeq" id="XP_026634782.1">
    <property type="nucleotide sequence ID" value="XM_026778981.1"/>
</dbReference>
<evidence type="ECO:0000313" key="9">
    <source>
        <dbReference type="RefSeq" id="XP_026634784.1"/>
    </source>
</evidence>
<evidence type="ECO:0000313" key="8">
    <source>
        <dbReference type="RefSeq" id="XP_026634782.1"/>
    </source>
</evidence>
<gene>
    <name evidence="8 9" type="primary">LOC113456058</name>
</gene>
<dbReference type="PROSITE" id="PS50222">
    <property type="entry name" value="EF_HAND_2"/>
    <property type="match status" value="1"/>
</dbReference>
<evidence type="ECO:0000313" key="7">
    <source>
        <dbReference type="Proteomes" id="UP000694915"/>
    </source>
</evidence>
<feature type="region of interest" description="Disordered" evidence="5">
    <location>
        <begin position="130"/>
        <end position="159"/>
    </location>
</feature>
<dbReference type="GeneID" id="113456058"/>